<evidence type="ECO:0000313" key="3">
    <source>
        <dbReference type="Proteomes" id="UP000000600"/>
    </source>
</evidence>
<keyword evidence="1" id="KW-1133">Transmembrane helix</keyword>
<organism evidence="2 3">
    <name type="scientific">Paramecium tetraurelia</name>
    <dbReference type="NCBI Taxonomy" id="5888"/>
    <lineage>
        <taxon>Eukaryota</taxon>
        <taxon>Sar</taxon>
        <taxon>Alveolata</taxon>
        <taxon>Ciliophora</taxon>
        <taxon>Intramacronucleata</taxon>
        <taxon>Oligohymenophorea</taxon>
        <taxon>Peniculida</taxon>
        <taxon>Parameciidae</taxon>
        <taxon>Paramecium</taxon>
    </lineage>
</organism>
<name>A0BJF3_PARTE</name>
<accession>A0BJF3</accession>
<dbReference type="RefSeq" id="XP_001426068.1">
    <property type="nucleotide sequence ID" value="XM_001426031.1"/>
</dbReference>
<reference evidence="2 3" key="1">
    <citation type="journal article" date="2006" name="Nature">
        <title>Global trends of whole-genome duplications revealed by the ciliate Paramecium tetraurelia.</title>
        <authorList>
            <consortium name="Genoscope"/>
            <person name="Aury J.-M."/>
            <person name="Jaillon O."/>
            <person name="Duret L."/>
            <person name="Noel B."/>
            <person name="Jubin C."/>
            <person name="Porcel B.M."/>
            <person name="Segurens B."/>
            <person name="Daubin V."/>
            <person name="Anthouard V."/>
            <person name="Aiach N."/>
            <person name="Arnaiz O."/>
            <person name="Billaut A."/>
            <person name="Beisson J."/>
            <person name="Blanc I."/>
            <person name="Bouhouche K."/>
            <person name="Camara F."/>
            <person name="Duharcourt S."/>
            <person name="Guigo R."/>
            <person name="Gogendeau D."/>
            <person name="Katinka M."/>
            <person name="Keller A.-M."/>
            <person name="Kissmehl R."/>
            <person name="Klotz C."/>
            <person name="Koll F."/>
            <person name="Le Moue A."/>
            <person name="Lepere C."/>
            <person name="Malinsky S."/>
            <person name="Nowacki M."/>
            <person name="Nowak J.K."/>
            <person name="Plattner H."/>
            <person name="Poulain J."/>
            <person name="Ruiz F."/>
            <person name="Serrano V."/>
            <person name="Zagulski M."/>
            <person name="Dessen P."/>
            <person name="Betermier M."/>
            <person name="Weissenbach J."/>
            <person name="Scarpelli C."/>
            <person name="Schachter V."/>
            <person name="Sperling L."/>
            <person name="Meyer E."/>
            <person name="Cohen J."/>
            <person name="Wincker P."/>
        </authorList>
    </citation>
    <scope>NUCLEOTIDE SEQUENCE [LARGE SCALE GENOMIC DNA]</scope>
    <source>
        <strain evidence="2 3">Stock d4-2</strain>
    </source>
</reference>
<keyword evidence="1" id="KW-0472">Membrane</keyword>
<gene>
    <name evidence="2" type="ORF">GSPATT00029297001</name>
</gene>
<evidence type="ECO:0008006" key="4">
    <source>
        <dbReference type="Google" id="ProtNLM"/>
    </source>
</evidence>
<dbReference type="Proteomes" id="UP000000600">
    <property type="component" value="Unassembled WGS sequence"/>
</dbReference>
<evidence type="ECO:0000313" key="2">
    <source>
        <dbReference type="EMBL" id="CAK58670.1"/>
    </source>
</evidence>
<evidence type="ECO:0000256" key="1">
    <source>
        <dbReference type="SAM" id="Phobius"/>
    </source>
</evidence>
<proteinExistence type="predicted"/>
<dbReference type="EMBL" id="CT867998">
    <property type="protein sequence ID" value="CAK58670.1"/>
    <property type="molecule type" value="Genomic_DNA"/>
</dbReference>
<dbReference type="HOGENOM" id="CLU_057961_0_0_1"/>
<protein>
    <recommendedName>
        <fullName evidence="4">Transmembrane protein</fullName>
    </recommendedName>
</protein>
<dbReference type="OrthoDB" id="318858at2759"/>
<dbReference type="GeneID" id="5011849"/>
<dbReference type="AlphaFoldDB" id="A0BJF3"/>
<keyword evidence="3" id="KW-1185">Reference proteome</keyword>
<dbReference type="KEGG" id="ptm:GSPATT00029297001"/>
<sequence>MLKFCYQSQEVYTFENYDNLMNSFSLDDFQSGKFDSPNNMITFNINHSRCIRLSDLLFYITLLGLIASFISIYIKKGLEHEYLDINRIWLYFKEDSQYPGLIYQILHYSIHFTGYSCSLKYGFGVKQKASIQIQEIICQIIDSCSNRIKQQKNKDQNKQICKEILQRIQALCKTNSSIPVIILYLENTICFYKEDKYIENKLVQLLNLDDTDIKPERQKVIGEVNNIIKQIIEIGNTYGQVCVELLLQDAITKITQNLTNLSFNRQSYEINVQIKFKQLKDKEQELQILVEQQIKNQIIYFIQQYEKDFKFEIDEEEIIQLQQCIVNSILQSPQVRHYYNTYQYQKDSEINNYIFSAITKIQQQILKDGVESIFIYKILQLINDLI</sequence>
<feature type="transmembrane region" description="Helical" evidence="1">
    <location>
        <begin position="56"/>
        <end position="74"/>
    </location>
</feature>
<keyword evidence="1" id="KW-0812">Transmembrane</keyword>
<dbReference type="InParanoid" id="A0BJF3"/>
<dbReference type="OMA" id="TINHSRC"/>